<gene>
    <name evidence="1" type="ORF">C464_17497</name>
</gene>
<keyword evidence="2" id="KW-1185">Reference proteome</keyword>
<dbReference type="EMBL" id="AOJL01000068">
    <property type="protein sequence ID" value="ELZ42671.1"/>
    <property type="molecule type" value="Genomic_DNA"/>
</dbReference>
<dbReference type="AlphaFoldDB" id="M0E4G5"/>
<dbReference type="Proteomes" id="UP000011509">
    <property type="component" value="Unassembled WGS sequence"/>
</dbReference>
<protein>
    <submittedName>
        <fullName evidence="1">Uncharacterized protein</fullName>
    </submittedName>
</protein>
<sequence length="106" mass="12155">MFGVNVRFREIVAIHNELSSSLADWLVRCGKLNCVVAERIHTKRHGGSFWRWVGGTPYFELDVTGVRTDERQVSESDRWVADVELSEIDFSLYFSSKRENFNIAGG</sequence>
<accession>M0E4G5</accession>
<evidence type="ECO:0000313" key="2">
    <source>
        <dbReference type="Proteomes" id="UP000011509"/>
    </source>
</evidence>
<organism evidence="1 2">
    <name type="scientific">Halorubrum coriense DSM 10284</name>
    <dbReference type="NCBI Taxonomy" id="1227466"/>
    <lineage>
        <taxon>Archaea</taxon>
        <taxon>Methanobacteriati</taxon>
        <taxon>Methanobacteriota</taxon>
        <taxon>Stenosarchaea group</taxon>
        <taxon>Halobacteria</taxon>
        <taxon>Halobacteriales</taxon>
        <taxon>Haloferacaceae</taxon>
        <taxon>Halorubrum</taxon>
    </lineage>
</organism>
<proteinExistence type="predicted"/>
<name>M0E4G5_9EURY</name>
<comment type="caution">
    <text evidence="1">The sequence shown here is derived from an EMBL/GenBank/DDBJ whole genome shotgun (WGS) entry which is preliminary data.</text>
</comment>
<evidence type="ECO:0000313" key="1">
    <source>
        <dbReference type="EMBL" id="ELZ42671.1"/>
    </source>
</evidence>
<reference evidence="1 2" key="1">
    <citation type="journal article" date="2014" name="PLoS Genet.">
        <title>Phylogenetically driven sequencing of extremely halophilic archaea reveals strategies for static and dynamic osmo-response.</title>
        <authorList>
            <person name="Becker E.A."/>
            <person name="Seitzer P.M."/>
            <person name="Tritt A."/>
            <person name="Larsen D."/>
            <person name="Krusor M."/>
            <person name="Yao A.I."/>
            <person name="Wu D."/>
            <person name="Madern D."/>
            <person name="Eisen J.A."/>
            <person name="Darling A.E."/>
            <person name="Facciotti M.T."/>
        </authorList>
    </citation>
    <scope>NUCLEOTIDE SEQUENCE [LARGE SCALE GENOMIC DNA]</scope>
    <source>
        <strain evidence="1 2">DSM 10284</strain>
    </source>
</reference>